<dbReference type="OrthoDB" id="10264655at2759"/>
<evidence type="ECO:0000259" key="4">
    <source>
        <dbReference type="Pfam" id="PF02984"/>
    </source>
</evidence>
<dbReference type="GO" id="GO:0006357">
    <property type="term" value="P:regulation of transcription by RNA polymerase II"/>
    <property type="evidence" value="ECO:0007669"/>
    <property type="project" value="InterPro"/>
</dbReference>
<dbReference type="Proteomes" id="UP000770661">
    <property type="component" value="Unassembled WGS sequence"/>
</dbReference>
<protein>
    <submittedName>
        <fullName evidence="5">Cyclin-L1</fullName>
    </submittedName>
</protein>
<dbReference type="GO" id="GO:0016538">
    <property type="term" value="F:cyclin-dependent protein serine/threonine kinase regulator activity"/>
    <property type="evidence" value="ECO:0007669"/>
    <property type="project" value="InterPro"/>
</dbReference>
<feature type="coiled-coil region" evidence="2">
    <location>
        <begin position="101"/>
        <end position="128"/>
    </location>
</feature>
<dbReference type="InterPro" id="IPR004367">
    <property type="entry name" value="Cyclin_C-dom"/>
</dbReference>
<evidence type="ECO:0000256" key="2">
    <source>
        <dbReference type="SAM" id="Coils"/>
    </source>
</evidence>
<dbReference type="InterPro" id="IPR043198">
    <property type="entry name" value="Cyclin/Ssn8"/>
</dbReference>
<evidence type="ECO:0000256" key="1">
    <source>
        <dbReference type="ARBA" id="ARBA00023127"/>
    </source>
</evidence>
<keyword evidence="2" id="KW-0175">Coiled coil</keyword>
<dbReference type="SUPFAM" id="SSF47954">
    <property type="entry name" value="Cyclin-like"/>
    <property type="match status" value="1"/>
</dbReference>
<accession>A0A8J4YJ37</accession>
<dbReference type="Pfam" id="PF02984">
    <property type="entry name" value="Cyclin_C"/>
    <property type="match status" value="1"/>
</dbReference>
<dbReference type="Gene3D" id="1.10.472.10">
    <property type="entry name" value="Cyclin-like"/>
    <property type="match status" value="1"/>
</dbReference>
<keyword evidence="1" id="KW-0195">Cyclin</keyword>
<dbReference type="InterPro" id="IPR036915">
    <property type="entry name" value="Cyclin-like_sf"/>
</dbReference>
<comment type="caution">
    <text evidence="5">The sequence shown here is derived from an EMBL/GenBank/DDBJ whole genome shotgun (WGS) entry which is preliminary data.</text>
</comment>
<dbReference type="AlphaFoldDB" id="A0A8J4YJ37"/>
<proteinExistence type="predicted"/>
<dbReference type="EMBL" id="JACEEZ010006337">
    <property type="protein sequence ID" value="KAG0724851.1"/>
    <property type="molecule type" value="Genomic_DNA"/>
</dbReference>
<evidence type="ECO:0000313" key="5">
    <source>
        <dbReference type="EMBL" id="KAG0724851.1"/>
    </source>
</evidence>
<feature type="compositionally biased region" description="Basic residues" evidence="3">
    <location>
        <begin position="160"/>
        <end position="170"/>
    </location>
</feature>
<name>A0A8J4YJ37_CHIOP</name>
<feature type="compositionally biased region" description="Polar residues" evidence="3">
    <location>
        <begin position="143"/>
        <end position="155"/>
    </location>
</feature>
<evidence type="ECO:0000256" key="3">
    <source>
        <dbReference type="SAM" id="MobiDB-lite"/>
    </source>
</evidence>
<dbReference type="PANTHER" id="PTHR10026">
    <property type="entry name" value="CYCLIN"/>
    <property type="match status" value="1"/>
</dbReference>
<organism evidence="5 6">
    <name type="scientific">Chionoecetes opilio</name>
    <name type="common">Atlantic snow crab</name>
    <name type="synonym">Cancer opilio</name>
    <dbReference type="NCBI Taxonomy" id="41210"/>
    <lineage>
        <taxon>Eukaryota</taxon>
        <taxon>Metazoa</taxon>
        <taxon>Ecdysozoa</taxon>
        <taxon>Arthropoda</taxon>
        <taxon>Crustacea</taxon>
        <taxon>Multicrustacea</taxon>
        <taxon>Malacostraca</taxon>
        <taxon>Eumalacostraca</taxon>
        <taxon>Eucarida</taxon>
        <taxon>Decapoda</taxon>
        <taxon>Pleocyemata</taxon>
        <taxon>Brachyura</taxon>
        <taxon>Eubrachyura</taxon>
        <taxon>Majoidea</taxon>
        <taxon>Majidae</taxon>
        <taxon>Chionoecetes</taxon>
    </lineage>
</organism>
<gene>
    <name evidence="5" type="primary">ccnl1</name>
    <name evidence="5" type="ORF">GWK47_004897</name>
</gene>
<feature type="domain" description="Cyclin C-terminal" evidence="4">
    <location>
        <begin position="46"/>
        <end position="114"/>
    </location>
</feature>
<reference evidence="5" key="1">
    <citation type="submission" date="2020-07" db="EMBL/GenBank/DDBJ databases">
        <title>The High-quality genome of the commercially important snow crab, Chionoecetes opilio.</title>
        <authorList>
            <person name="Jeong J.-H."/>
            <person name="Ryu S."/>
        </authorList>
    </citation>
    <scope>NUCLEOTIDE SEQUENCE</scope>
    <source>
        <strain evidence="5">MADBK_172401_WGS</strain>
        <tissue evidence="5">Digestive gland</tissue>
    </source>
</reference>
<evidence type="ECO:0000313" key="6">
    <source>
        <dbReference type="Proteomes" id="UP000770661"/>
    </source>
</evidence>
<keyword evidence="6" id="KW-1185">Reference proteome</keyword>
<feature type="region of interest" description="Disordered" evidence="3">
    <location>
        <begin position="143"/>
        <end position="170"/>
    </location>
</feature>
<sequence length="170" mass="19249">MYQVPCIMYHQQQQPSTCEGWHLHATPAPPPLSLPPRNYMNDALRTDVFVRYSPETIACACIWLAARLLKVALPEQPAWYLVLRVKQEHIEDVAASILRLYSRKKVKLEALETRVEEIRKEQQEARLRSKVVASIATPITTTAFSPASRANTPNKAASPAHHKRSSSPDR</sequence>